<dbReference type="EMBL" id="FZPH01000001">
    <property type="protein sequence ID" value="SNS76341.1"/>
    <property type="molecule type" value="Genomic_DNA"/>
</dbReference>
<organism evidence="2 3">
    <name type="scientific">Asanoa hainanensis</name>
    <dbReference type="NCBI Taxonomy" id="560556"/>
    <lineage>
        <taxon>Bacteria</taxon>
        <taxon>Bacillati</taxon>
        <taxon>Actinomycetota</taxon>
        <taxon>Actinomycetes</taxon>
        <taxon>Micromonosporales</taxon>
        <taxon>Micromonosporaceae</taxon>
        <taxon>Asanoa</taxon>
    </lineage>
</organism>
<accession>A0A239H591</accession>
<evidence type="ECO:0000313" key="2">
    <source>
        <dbReference type="EMBL" id="SNS76341.1"/>
    </source>
</evidence>
<proteinExistence type="predicted"/>
<name>A0A239H591_9ACTN</name>
<protein>
    <recommendedName>
        <fullName evidence="4">Lipoprotein</fullName>
    </recommendedName>
</protein>
<dbReference type="RefSeq" id="WP_089244497.1">
    <property type="nucleotide sequence ID" value="NZ_FZPH01000001.1"/>
</dbReference>
<evidence type="ECO:0000256" key="1">
    <source>
        <dbReference type="SAM" id="SignalP"/>
    </source>
</evidence>
<dbReference type="PROSITE" id="PS51257">
    <property type="entry name" value="PROKAR_LIPOPROTEIN"/>
    <property type="match status" value="1"/>
</dbReference>
<gene>
    <name evidence="2" type="ORF">SAMN05421812_101695</name>
</gene>
<evidence type="ECO:0000313" key="3">
    <source>
        <dbReference type="Proteomes" id="UP000198362"/>
    </source>
</evidence>
<reference evidence="2 3" key="1">
    <citation type="submission" date="2017-06" db="EMBL/GenBank/DDBJ databases">
        <authorList>
            <person name="Kim H.J."/>
            <person name="Triplett B.A."/>
        </authorList>
    </citation>
    <scope>NUCLEOTIDE SEQUENCE [LARGE SCALE GENOMIC DNA]</scope>
    <source>
        <strain evidence="2 3">CGMCC 4.5593</strain>
    </source>
</reference>
<feature type="signal peptide" evidence="1">
    <location>
        <begin position="1"/>
        <end position="19"/>
    </location>
</feature>
<evidence type="ECO:0008006" key="4">
    <source>
        <dbReference type="Google" id="ProtNLM"/>
    </source>
</evidence>
<dbReference type="AlphaFoldDB" id="A0A239H591"/>
<feature type="chain" id="PRO_5039354821" description="Lipoprotein" evidence="1">
    <location>
        <begin position="20"/>
        <end position="193"/>
    </location>
</feature>
<dbReference type="Proteomes" id="UP000198362">
    <property type="component" value="Unassembled WGS sequence"/>
</dbReference>
<keyword evidence="1" id="KW-0732">Signal</keyword>
<dbReference type="OrthoDB" id="3387458at2"/>
<sequence length="193" mass="20253">MLRAAASLVSVGALVAALAGCAGPGDPRPPVQAQVPDPTAAAAPPAATPTVALPTLCGSPEPAPRDPFPYNRDAGRRDSMLHISGSAAYTGGIAYFEDLDVTGLAALFEARFVDPFDQQNAAPTAWQILQFLCDHPQVRTAGYAVSGDRDDYRTSLETVYAVAIDANLRAAAETFCVDADAVETGDHLECYWD</sequence>
<keyword evidence="3" id="KW-1185">Reference proteome</keyword>